<keyword evidence="2" id="KW-0472">Membrane</keyword>
<gene>
    <name evidence="3" type="ORF">J3R30DRAFT_3373618</name>
</gene>
<comment type="caution">
    <text evidence="3">The sequence shown here is derived from an EMBL/GenBank/DDBJ whole genome shotgun (WGS) entry which is preliminary data.</text>
</comment>
<feature type="region of interest" description="Disordered" evidence="1">
    <location>
        <begin position="647"/>
        <end position="671"/>
    </location>
</feature>
<feature type="transmembrane region" description="Helical" evidence="2">
    <location>
        <begin position="382"/>
        <end position="408"/>
    </location>
</feature>
<feature type="transmembrane region" description="Helical" evidence="2">
    <location>
        <begin position="341"/>
        <end position="362"/>
    </location>
</feature>
<sequence>MRVKQIWVYFPLPSKAKLVWNRLTFSKLTTAYFVFSVIHCVVQLALQARAFTINANSASFLFNISLQADAFNSSVPYLAGSRLFLCPDVPTALKFDTTKCNIVWNGTTINNTVTNANFAVVQTTSSVVSSLSTSTTPALLSSSSSALASTSATLSSNTSATHAAIVKTVTQVVHVTATPTSQPVSTTEEDEDEDDNSTHVHKRQNLDLEITVTKQTDARLPQVNISLPNQPNSLATLSSNCSWALNYPVSVLDNTKREDIVFMTFQIWVLGMSLVALLNESIPHIIASLLTHAMATAWASYQIVNTRGFESDFSRVITHGACGGVPQLLGGYWAIRQDAEYASLALNVVALLVSVILSWKLFKSFGWQTFKRVGASLTINRIYKLVLVLSIILQLSFFFMGATVGLWIDSLINGVGAKHADHILLYRATSFATMLLLLPWVSTGYIGVRKELRIPMIVFLLLSILYLAAWSLMFLADTFRWEFWSWRFFSLMATFSVALTVMAFILGIVCRLNFGKGLLRYLDAQEPLPGDDFTPVTYGSDPEKVEFPSNQQPIPTFSATFGKGNEVPVPNQMFPAQMGPRFFKSAQPFDSRSVSPITTPSMAYTRSSVHSSDSSPTSEGSPTINRSNTRVSDTSFRSVASYYKYSDDGHSRSGSMSGSGQNMQGKRWIIE</sequence>
<evidence type="ECO:0000313" key="4">
    <source>
        <dbReference type="Proteomes" id="UP001150266"/>
    </source>
</evidence>
<feature type="transmembrane region" description="Helical" evidence="2">
    <location>
        <begin position="428"/>
        <end position="448"/>
    </location>
</feature>
<dbReference type="EMBL" id="JAOTPV010000011">
    <property type="protein sequence ID" value="KAJ4476635.1"/>
    <property type="molecule type" value="Genomic_DNA"/>
</dbReference>
<feature type="transmembrane region" description="Helical" evidence="2">
    <location>
        <begin position="455"/>
        <end position="476"/>
    </location>
</feature>
<feature type="compositionally biased region" description="Low complexity" evidence="1">
    <location>
        <begin position="652"/>
        <end position="665"/>
    </location>
</feature>
<reference evidence="3" key="1">
    <citation type="submission" date="2022-08" db="EMBL/GenBank/DDBJ databases">
        <title>A Global Phylogenomic Analysis of the Shiitake Genus Lentinula.</title>
        <authorList>
            <consortium name="DOE Joint Genome Institute"/>
            <person name="Sierra-Patev S."/>
            <person name="Min B."/>
            <person name="Naranjo-Ortiz M."/>
            <person name="Looney B."/>
            <person name="Konkel Z."/>
            <person name="Slot J.C."/>
            <person name="Sakamoto Y."/>
            <person name="Steenwyk J.L."/>
            <person name="Rokas A."/>
            <person name="Carro J."/>
            <person name="Camarero S."/>
            <person name="Ferreira P."/>
            <person name="Molpeceres G."/>
            <person name="Ruiz-Duenas F.J."/>
            <person name="Serrano A."/>
            <person name="Henrissat B."/>
            <person name="Drula E."/>
            <person name="Hughes K.W."/>
            <person name="Mata J.L."/>
            <person name="Ishikawa N.K."/>
            <person name="Vargas-Isla R."/>
            <person name="Ushijima S."/>
            <person name="Smith C.A."/>
            <person name="Ahrendt S."/>
            <person name="Andreopoulos W."/>
            <person name="He G."/>
            <person name="Labutti K."/>
            <person name="Lipzen A."/>
            <person name="Ng V."/>
            <person name="Riley R."/>
            <person name="Sandor L."/>
            <person name="Barry K."/>
            <person name="Martinez A.T."/>
            <person name="Xiao Y."/>
            <person name="Gibbons J.G."/>
            <person name="Terashima K."/>
            <person name="Grigoriev I.V."/>
            <person name="Hibbett D.S."/>
        </authorList>
    </citation>
    <scope>NUCLEOTIDE SEQUENCE</scope>
    <source>
        <strain evidence="3">JLM2183</strain>
    </source>
</reference>
<feature type="compositionally biased region" description="Low complexity" evidence="1">
    <location>
        <begin position="607"/>
        <end position="623"/>
    </location>
</feature>
<dbReference type="PANTHER" id="PTHR34391">
    <property type="entry name" value="UPF0658 GOLGI APPARATUS MEMBRANE PROTEIN C1952.10C-RELATED"/>
    <property type="match status" value="1"/>
</dbReference>
<feature type="transmembrane region" description="Helical" evidence="2">
    <location>
        <begin position="260"/>
        <end position="278"/>
    </location>
</feature>
<feature type="compositionally biased region" description="Polar residues" evidence="1">
    <location>
        <begin position="177"/>
        <end position="186"/>
    </location>
</feature>
<keyword evidence="4" id="KW-1185">Reference proteome</keyword>
<accession>A0A9W9A975</accession>
<evidence type="ECO:0000313" key="3">
    <source>
        <dbReference type="EMBL" id="KAJ4476635.1"/>
    </source>
</evidence>
<name>A0A9W9A975_9AGAR</name>
<feature type="region of interest" description="Disordered" evidence="1">
    <location>
        <begin position="604"/>
        <end position="631"/>
    </location>
</feature>
<evidence type="ECO:0000256" key="1">
    <source>
        <dbReference type="SAM" id="MobiDB-lite"/>
    </source>
</evidence>
<dbReference type="AlphaFoldDB" id="A0A9W9A975"/>
<protein>
    <submittedName>
        <fullName evidence="3">Uncharacterized protein</fullName>
    </submittedName>
</protein>
<feature type="region of interest" description="Disordered" evidence="1">
    <location>
        <begin position="177"/>
        <end position="201"/>
    </location>
</feature>
<dbReference type="PANTHER" id="PTHR34391:SF2">
    <property type="entry name" value="TRP C-TERMINAL DOMAIN-CONTAINING PROTEIN"/>
    <property type="match status" value="1"/>
</dbReference>
<evidence type="ECO:0000256" key="2">
    <source>
        <dbReference type="SAM" id="Phobius"/>
    </source>
</evidence>
<feature type="transmembrane region" description="Helical" evidence="2">
    <location>
        <begin position="488"/>
        <end position="510"/>
    </location>
</feature>
<dbReference type="Proteomes" id="UP001150266">
    <property type="component" value="Unassembled WGS sequence"/>
</dbReference>
<dbReference type="OrthoDB" id="2448307at2759"/>
<dbReference type="GO" id="GO:0005794">
    <property type="term" value="C:Golgi apparatus"/>
    <property type="evidence" value="ECO:0007669"/>
    <property type="project" value="TreeGrafter"/>
</dbReference>
<keyword evidence="2" id="KW-1133">Transmembrane helix</keyword>
<keyword evidence="2" id="KW-0812">Transmembrane</keyword>
<proteinExistence type="predicted"/>
<dbReference type="InterPro" id="IPR040410">
    <property type="entry name" value="UPF0658_Golgi"/>
</dbReference>
<organism evidence="3 4">
    <name type="scientific">Lentinula aciculospora</name>
    <dbReference type="NCBI Taxonomy" id="153920"/>
    <lineage>
        <taxon>Eukaryota</taxon>
        <taxon>Fungi</taxon>
        <taxon>Dikarya</taxon>
        <taxon>Basidiomycota</taxon>
        <taxon>Agaricomycotina</taxon>
        <taxon>Agaricomycetes</taxon>
        <taxon>Agaricomycetidae</taxon>
        <taxon>Agaricales</taxon>
        <taxon>Marasmiineae</taxon>
        <taxon>Omphalotaceae</taxon>
        <taxon>Lentinula</taxon>
    </lineage>
</organism>